<comment type="caution">
    <text evidence="2">The sequence shown here is derived from an EMBL/GenBank/DDBJ whole genome shotgun (WGS) entry which is preliminary data.</text>
</comment>
<dbReference type="HOGENOM" id="CLU_2829067_0_0_9"/>
<evidence type="ECO:0000313" key="3">
    <source>
        <dbReference type="Proteomes" id="UP000005316"/>
    </source>
</evidence>
<reference evidence="2 3" key="1">
    <citation type="submission" date="2011-04" db="EMBL/GenBank/DDBJ databases">
        <authorList>
            <person name="Muzny D."/>
            <person name="Qin X."/>
            <person name="Deng J."/>
            <person name="Jiang H."/>
            <person name="Liu Y."/>
            <person name="Qu J."/>
            <person name="Song X.-Z."/>
            <person name="Zhang L."/>
            <person name="Thornton R."/>
            <person name="Coyle M."/>
            <person name="Francisco L."/>
            <person name="Jackson L."/>
            <person name="Javaid M."/>
            <person name="Korchina V."/>
            <person name="Kovar C."/>
            <person name="Mata R."/>
            <person name="Mathew T."/>
            <person name="Ngo R."/>
            <person name="Nguyen L."/>
            <person name="Nguyen N."/>
            <person name="Okwuonu G."/>
            <person name="Ongeri F."/>
            <person name="Pham C."/>
            <person name="Simmons D."/>
            <person name="Wilczek-Boney K."/>
            <person name="Hale W."/>
            <person name="Jakkamsetti A."/>
            <person name="Pham P."/>
            <person name="Ruth R."/>
            <person name="San Lucas F."/>
            <person name="Warren J."/>
            <person name="Zhang J."/>
            <person name="Zhao Z."/>
            <person name="Zhou C."/>
            <person name="Zhu D."/>
            <person name="Lee S."/>
            <person name="Bess C."/>
            <person name="Blankenburg K."/>
            <person name="Forbes L."/>
            <person name="Fu Q."/>
            <person name="Gubbala S."/>
            <person name="Hirani K."/>
            <person name="Jayaseelan J.C."/>
            <person name="Lara F."/>
            <person name="Munidasa M."/>
            <person name="Palculict T."/>
            <person name="Patil S."/>
            <person name="Pu L.-L."/>
            <person name="Saada N."/>
            <person name="Tang L."/>
            <person name="Weissenberger G."/>
            <person name="Zhu Y."/>
            <person name="Hemphill L."/>
            <person name="Shang Y."/>
            <person name="Youmans B."/>
            <person name="Ayvaz T."/>
            <person name="Ross M."/>
            <person name="Santibanez J."/>
            <person name="Aqrawi P."/>
            <person name="Gross S."/>
            <person name="Joshi V."/>
            <person name="Fowler G."/>
            <person name="Nazareth L."/>
            <person name="Reid J."/>
            <person name="Worley K."/>
            <person name="Petrosino J."/>
            <person name="Highlander S."/>
            <person name="Gibbs R."/>
        </authorList>
    </citation>
    <scope>NUCLEOTIDE SEQUENCE [LARGE SCALE GENOMIC DNA]</scope>
    <source>
        <strain evidence="2 3">2681</strain>
    </source>
</reference>
<dbReference type="Proteomes" id="UP000005316">
    <property type="component" value="Unassembled WGS sequence"/>
</dbReference>
<dbReference type="AlphaFoldDB" id="F9DS62"/>
<feature type="region of interest" description="Disordered" evidence="1">
    <location>
        <begin position="1"/>
        <end position="66"/>
    </location>
</feature>
<organism evidence="2 3">
    <name type="scientific">Sporosarcina newyorkensis 2681</name>
    <dbReference type="NCBI Taxonomy" id="1027292"/>
    <lineage>
        <taxon>Bacteria</taxon>
        <taxon>Bacillati</taxon>
        <taxon>Bacillota</taxon>
        <taxon>Bacilli</taxon>
        <taxon>Bacillales</taxon>
        <taxon>Caryophanaceae</taxon>
        <taxon>Sporosarcina</taxon>
    </lineage>
</organism>
<evidence type="ECO:0000313" key="2">
    <source>
        <dbReference type="EMBL" id="EGQ26362.1"/>
    </source>
</evidence>
<dbReference type="EMBL" id="AFPZ01000046">
    <property type="protein sequence ID" value="EGQ26362.1"/>
    <property type="molecule type" value="Genomic_DNA"/>
</dbReference>
<feature type="compositionally biased region" description="Basic and acidic residues" evidence="1">
    <location>
        <begin position="13"/>
        <end position="22"/>
    </location>
</feature>
<gene>
    <name evidence="2" type="ORF">HMPREF9372_1642</name>
</gene>
<dbReference type="eggNOG" id="ENOG5033GST">
    <property type="taxonomic scope" value="Bacteria"/>
</dbReference>
<accession>F9DS62</accession>
<dbReference type="OrthoDB" id="2440478at2"/>
<evidence type="ECO:0000256" key="1">
    <source>
        <dbReference type="SAM" id="MobiDB-lite"/>
    </source>
</evidence>
<proteinExistence type="predicted"/>
<sequence>MEVTTMPNKDKRKQNDKMREEYGYGYDLSPDDLDVIGQNDAAKKNNANSQKDKKRLQTGDDYTTNP</sequence>
<dbReference type="STRING" id="759851.SAMN04244570_2112"/>
<name>F9DS62_9BACL</name>
<protein>
    <submittedName>
        <fullName evidence="2">Uncharacterized protein</fullName>
    </submittedName>
</protein>